<feature type="transmembrane region" description="Helical" evidence="1">
    <location>
        <begin position="32"/>
        <end position="52"/>
    </location>
</feature>
<keyword evidence="1" id="KW-1133">Transmembrane helix</keyword>
<name>A0ABS5VN09_9BACT</name>
<reference evidence="2 3" key="1">
    <citation type="submission" date="2021-05" db="EMBL/GenBank/DDBJ databases">
        <title>A Polyphasic approach of four new species of the genus Ohtaekwangia: Ohtaekwangia histidinii sp. nov., Ohtaekwangia cretensis sp. nov., Ohtaekwangia indiensis sp. nov., Ohtaekwangia reichenbachii sp. nov. from diverse environment.</title>
        <authorList>
            <person name="Octaviana S."/>
        </authorList>
    </citation>
    <scope>NUCLEOTIDE SEQUENCE [LARGE SCALE GENOMIC DNA]</scope>
    <source>
        <strain evidence="2 3">PWU20</strain>
    </source>
</reference>
<dbReference type="Proteomes" id="UP000772618">
    <property type="component" value="Unassembled WGS sequence"/>
</dbReference>
<organism evidence="2 3">
    <name type="scientific">Chryseosolibacter indicus</name>
    <dbReference type="NCBI Taxonomy" id="2782351"/>
    <lineage>
        <taxon>Bacteria</taxon>
        <taxon>Pseudomonadati</taxon>
        <taxon>Bacteroidota</taxon>
        <taxon>Cytophagia</taxon>
        <taxon>Cytophagales</taxon>
        <taxon>Chryseotaleaceae</taxon>
        <taxon>Chryseosolibacter</taxon>
    </lineage>
</organism>
<comment type="caution">
    <text evidence="2">The sequence shown here is derived from an EMBL/GenBank/DDBJ whole genome shotgun (WGS) entry which is preliminary data.</text>
</comment>
<evidence type="ECO:0000313" key="3">
    <source>
        <dbReference type="Proteomes" id="UP000772618"/>
    </source>
</evidence>
<keyword evidence="1" id="KW-0812">Transmembrane</keyword>
<evidence type="ECO:0000256" key="1">
    <source>
        <dbReference type="SAM" id="Phobius"/>
    </source>
</evidence>
<keyword evidence="3" id="KW-1185">Reference proteome</keyword>
<protein>
    <submittedName>
        <fullName evidence="2">Uncharacterized protein</fullName>
    </submittedName>
</protein>
<dbReference type="RefSeq" id="WP_254152806.1">
    <property type="nucleotide sequence ID" value="NZ_JAHESD010000009.1"/>
</dbReference>
<sequence>MKKIGFAVSSVSGAFLVFVVLCSPIVTVPLSILMLFLLVLQAGLIWMVITILKNGKPSDYTFDNRFYEDRDLGPHS</sequence>
<proteinExistence type="predicted"/>
<keyword evidence="1" id="KW-0472">Membrane</keyword>
<accession>A0ABS5VN09</accession>
<evidence type="ECO:0000313" key="2">
    <source>
        <dbReference type="EMBL" id="MBT1702837.1"/>
    </source>
</evidence>
<dbReference type="EMBL" id="JAHESD010000009">
    <property type="protein sequence ID" value="MBT1702837.1"/>
    <property type="molecule type" value="Genomic_DNA"/>
</dbReference>
<gene>
    <name evidence="2" type="ORF">KK060_06075</name>
</gene>